<dbReference type="InterPro" id="IPR029044">
    <property type="entry name" value="Nucleotide-diphossugar_trans"/>
</dbReference>
<dbReference type="PANTHER" id="PTHR22916">
    <property type="entry name" value="GLYCOSYLTRANSFERASE"/>
    <property type="match status" value="1"/>
</dbReference>
<reference evidence="2 3" key="1">
    <citation type="submission" date="2023-09" db="EMBL/GenBank/DDBJ databases">
        <authorList>
            <person name="Rey-Velasco X."/>
        </authorList>
    </citation>
    <scope>NUCLEOTIDE SEQUENCE [LARGE SCALE GENOMIC DNA]</scope>
    <source>
        <strain evidence="2 3">F260</strain>
    </source>
</reference>
<dbReference type="InterPro" id="IPR001173">
    <property type="entry name" value="Glyco_trans_2-like"/>
</dbReference>
<dbReference type="CDD" id="cd00761">
    <property type="entry name" value="Glyco_tranf_GTA_type"/>
    <property type="match status" value="1"/>
</dbReference>
<dbReference type="SUPFAM" id="SSF53448">
    <property type="entry name" value="Nucleotide-diphospho-sugar transferases"/>
    <property type="match status" value="1"/>
</dbReference>
<dbReference type="RefSeq" id="WP_311494438.1">
    <property type="nucleotide sequence ID" value="NZ_JAVRHO010000007.1"/>
</dbReference>
<keyword evidence="2" id="KW-0328">Glycosyltransferase</keyword>
<dbReference type="GO" id="GO:0016757">
    <property type="term" value="F:glycosyltransferase activity"/>
    <property type="evidence" value="ECO:0007669"/>
    <property type="project" value="UniProtKB-KW"/>
</dbReference>
<dbReference type="EC" id="2.4.-.-" evidence="2"/>
<name>A0ABU3CIT1_9FLAO</name>
<dbReference type="Proteomes" id="UP001245285">
    <property type="component" value="Unassembled WGS sequence"/>
</dbReference>
<sequence length="309" mass="35623">MKISICIPTYHRPDLLVQALESCFAQTFPPIEILIGDDSKNDETEDTIDNLKQNFKKPIAIRYFHHKPSLGQAANVNYLIRHAKGDKLVLLHDDDLLMPQASEKLLQGFINKKIKAVFGKHYLMDENGNVNVSSTEESNQTYCKNSYYEEYPLSTFESGLLQQFPNNCYMIDRHLAQELEYSVESEVGDAVDFDFGFRLGLTGHQIKYIDEYVSKYRISAVSVSRSSTYDAAYRVFQIVSKTKEPYRSQYRAKIDEVLRRKAPLAIVEAVHQKKSSDAFAIYLSKWHREKIFTPQGIGRFLTIMKSYIN</sequence>
<evidence type="ECO:0000313" key="3">
    <source>
        <dbReference type="Proteomes" id="UP001245285"/>
    </source>
</evidence>
<dbReference type="EMBL" id="JAVRHO010000007">
    <property type="protein sequence ID" value="MDT0646263.1"/>
    <property type="molecule type" value="Genomic_DNA"/>
</dbReference>
<feature type="domain" description="Glycosyltransferase 2-like" evidence="1">
    <location>
        <begin position="4"/>
        <end position="140"/>
    </location>
</feature>
<protein>
    <submittedName>
        <fullName evidence="2">Glycosyltransferase</fullName>
        <ecNumber evidence="2">2.4.-.-</ecNumber>
    </submittedName>
</protein>
<accession>A0ABU3CIT1</accession>
<dbReference type="PANTHER" id="PTHR22916:SF3">
    <property type="entry name" value="UDP-GLCNAC:BETAGAL BETA-1,3-N-ACETYLGLUCOSAMINYLTRANSFERASE-LIKE PROTEIN 1"/>
    <property type="match status" value="1"/>
</dbReference>
<keyword evidence="2" id="KW-0808">Transferase</keyword>
<organism evidence="2 3">
    <name type="scientific">Autumnicola lenta</name>
    <dbReference type="NCBI Taxonomy" id="3075593"/>
    <lineage>
        <taxon>Bacteria</taxon>
        <taxon>Pseudomonadati</taxon>
        <taxon>Bacteroidota</taxon>
        <taxon>Flavobacteriia</taxon>
        <taxon>Flavobacteriales</taxon>
        <taxon>Flavobacteriaceae</taxon>
        <taxon>Autumnicola</taxon>
    </lineage>
</organism>
<proteinExistence type="predicted"/>
<gene>
    <name evidence="2" type="ORF">RM545_06140</name>
</gene>
<dbReference type="Pfam" id="PF00535">
    <property type="entry name" value="Glycos_transf_2"/>
    <property type="match status" value="1"/>
</dbReference>
<comment type="caution">
    <text evidence="2">The sequence shown here is derived from an EMBL/GenBank/DDBJ whole genome shotgun (WGS) entry which is preliminary data.</text>
</comment>
<keyword evidence="3" id="KW-1185">Reference proteome</keyword>
<evidence type="ECO:0000259" key="1">
    <source>
        <dbReference type="Pfam" id="PF00535"/>
    </source>
</evidence>
<dbReference type="Gene3D" id="3.90.550.10">
    <property type="entry name" value="Spore Coat Polysaccharide Biosynthesis Protein SpsA, Chain A"/>
    <property type="match status" value="1"/>
</dbReference>
<evidence type="ECO:0000313" key="2">
    <source>
        <dbReference type="EMBL" id="MDT0646263.1"/>
    </source>
</evidence>